<dbReference type="Proteomes" id="UP000297951">
    <property type="component" value="Unassembled WGS sequence"/>
</dbReference>
<evidence type="ECO:0000313" key="2">
    <source>
        <dbReference type="EMBL" id="TFU20222.1"/>
    </source>
</evidence>
<dbReference type="InterPro" id="IPR049978">
    <property type="entry name" value="SCO6880-like"/>
</dbReference>
<name>A0A4Y9F2V9_9MICC</name>
<dbReference type="RefSeq" id="WP_135013912.1">
    <property type="nucleotide sequence ID" value="NZ_JADGLK010000062.1"/>
</dbReference>
<dbReference type="EMBL" id="SPQC01000062">
    <property type="protein sequence ID" value="TFU20222.1"/>
    <property type="molecule type" value="Genomic_DNA"/>
</dbReference>
<gene>
    <name evidence="2" type="ORF">E4U03_11745</name>
</gene>
<protein>
    <recommendedName>
        <fullName evidence="4">PrgI family protein</fullName>
    </recommendedName>
</protein>
<keyword evidence="1" id="KW-0472">Membrane</keyword>
<evidence type="ECO:0000256" key="1">
    <source>
        <dbReference type="SAM" id="Phobius"/>
    </source>
</evidence>
<organism evidence="2 3">
    <name type="scientific">Rothia nasimurium</name>
    <dbReference type="NCBI Taxonomy" id="85336"/>
    <lineage>
        <taxon>Bacteria</taxon>
        <taxon>Bacillati</taxon>
        <taxon>Actinomycetota</taxon>
        <taxon>Actinomycetes</taxon>
        <taxon>Micrococcales</taxon>
        <taxon>Micrococcaceae</taxon>
        <taxon>Rothia</taxon>
    </lineage>
</organism>
<evidence type="ECO:0000313" key="3">
    <source>
        <dbReference type="Proteomes" id="UP000297951"/>
    </source>
</evidence>
<comment type="caution">
    <text evidence="2">The sequence shown here is derived from an EMBL/GenBank/DDBJ whole genome shotgun (WGS) entry which is preliminary data.</text>
</comment>
<feature type="transmembrane region" description="Helical" evidence="1">
    <location>
        <begin position="21"/>
        <end position="41"/>
    </location>
</feature>
<dbReference type="OrthoDB" id="3859571at2"/>
<keyword evidence="1" id="KW-0812">Transmembrane</keyword>
<reference evidence="2 3" key="1">
    <citation type="submission" date="2019-03" db="EMBL/GenBank/DDBJ databases">
        <title>Diversity of the mouse oral microbiome.</title>
        <authorList>
            <person name="Joseph S."/>
            <person name="Aduse-Opoku J."/>
            <person name="Curtis M."/>
            <person name="Wade W."/>
            <person name="Hashim A."/>
        </authorList>
    </citation>
    <scope>NUCLEOTIDE SEQUENCE [LARGE SCALE GENOMIC DNA]</scope>
    <source>
        <strain evidence="3">irhom_31</strain>
    </source>
</reference>
<dbReference type="NCBIfam" id="NF042935">
    <property type="entry name" value="SCO6880_fam"/>
    <property type="match status" value="1"/>
</dbReference>
<dbReference type="AlphaFoldDB" id="A0A4Y9F2V9"/>
<keyword evidence="1" id="KW-1133">Transmembrane helix</keyword>
<feature type="transmembrane region" description="Helical" evidence="1">
    <location>
        <begin position="47"/>
        <end position="69"/>
    </location>
</feature>
<evidence type="ECO:0008006" key="4">
    <source>
        <dbReference type="Google" id="ProtNLM"/>
    </source>
</evidence>
<sequence length="507" mass="57110">MMEEKVELTPVRIPRQEKGGIILGLSLLPLLAVGFSIAAAMTTLFVLPFPASVVVFFLWLVVGAIFGWVRIKNRTLFEWIPALIRALVKRLTGQTKYVRPSEKADMAADMSALDRIRKADEKARAEAIEWNEPIPGKTPEPIKFTLPGIANEFQLYQSPAGRGVLHDPVNKRAVLTLLVKNTKSFDLQDESVKATRITDYGNLLDVVLANRLVEAVIPTDTTSLQSDTDSLEYFREQKRLNQAADLNPIATQGYEDYLTRNLMTYHMQYYTVVLSIGMMRSLIKEHGSNMSGLLSAVDAVCDSIDQDFSSNNTAVEHWLSAMERRDVVYENFTLNPNEPIIGAHAYWSKLRANACWHRSYVIEEWPQKEITPGFMSKVTKDLDFRHSVSIVYEAGYSDEALRKVNHAIQDKNIALRIKEKSGQRVSLEDTTEMEDLEQRETELVAGYGEVMMRGFMSITATSEEELERYHSDVMSAAKRAGLVMYECWDQQFAGFLAAGCLVGVGID</sequence>
<proteinExistence type="predicted"/>
<accession>A0A4Y9F2V9</accession>